<organism evidence="2 3">
    <name type="scientific">Pleuronectes platessa</name>
    <name type="common">European plaice</name>
    <dbReference type="NCBI Taxonomy" id="8262"/>
    <lineage>
        <taxon>Eukaryota</taxon>
        <taxon>Metazoa</taxon>
        <taxon>Chordata</taxon>
        <taxon>Craniata</taxon>
        <taxon>Vertebrata</taxon>
        <taxon>Euteleostomi</taxon>
        <taxon>Actinopterygii</taxon>
        <taxon>Neopterygii</taxon>
        <taxon>Teleostei</taxon>
        <taxon>Neoteleostei</taxon>
        <taxon>Acanthomorphata</taxon>
        <taxon>Carangaria</taxon>
        <taxon>Pleuronectiformes</taxon>
        <taxon>Pleuronectoidei</taxon>
        <taxon>Pleuronectidae</taxon>
        <taxon>Pleuronectes</taxon>
    </lineage>
</organism>
<dbReference type="AlphaFoldDB" id="A0A9N7Y024"/>
<protein>
    <submittedName>
        <fullName evidence="2">Uncharacterized protein</fullName>
    </submittedName>
</protein>
<sequence>MWLVPVVPAAPVDLHSLLCYLRLNVISQHEAGRQHQGIWRSPSSASLLALAHSAAMLPSELNLKQKEVTVPPPSPSVHAATEPDRRAAAPPIVSRSPASPKPISSHLGRSANSVHPIKPLGIVPECLNVTDDKQTHDA</sequence>
<feature type="region of interest" description="Disordered" evidence="1">
    <location>
        <begin position="67"/>
        <end position="117"/>
    </location>
</feature>
<keyword evidence="3" id="KW-1185">Reference proteome</keyword>
<dbReference type="EMBL" id="CADEAL010000003">
    <property type="protein sequence ID" value="CAB1412485.1"/>
    <property type="molecule type" value="Genomic_DNA"/>
</dbReference>
<dbReference type="Proteomes" id="UP001153269">
    <property type="component" value="Unassembled WGS sequence"/>
</dbReference>
<reference evidence="2" key="1">
    <citation type="submission" date="2020-03" db="EMBL/GenBank/DDBJ databases">
        <authorList>
            <person name="Weist P."/>
        </authorList>
    </citation>
    <scope>NUCLEOTIDE SEQUENCE</scope>
</reference>
<accession>A0A9N7Y024</accession>
<comment type="caution">
    <text evidence="2">The sequence shown here is derived from an EMBL/GenBank/DDBJ whole genome shotgun (WGS) entry which is preliminary data.</text>
</comment>
<evidence type="ECO:0000256" key="1">
    <source>
        <dbReference type="SAM" id="MobiDB-lite"/>
    </source>
</evidence>
<evidence type="ECO:0000313" key="3">
    <source>
        <dbReference type="Proteomes" id="UP001153269"/>
    </source>
</evidence>
<proteinExistence type="predicted"/>
<gene>
    <name evidence="2" type="ORF">PLEPLA_LOCUS177</name>
</gene>
<name>A0A9N7Y024_PLEPL</name>
<evidence type="ECO:0000313" key="2">
    <source>
        <dbReference type="EMBL" id="CAB1412485.1"/>
    </source>
</evidence>